<evidence type="ECO:0000256" key="1">
    <source>
        <dbReference type="SAM" id="SignalP"/>
    </source>
</evidence>
<dbReference type="KEGG" id="phm:PSMK_24790"/>
<evidence type="ECO:0008006" key="4">
    <source>
        <dbReference type="Google" id="ProtNLM"/>
    </source>
</evidence>
<dbReference type="CDD" id="cd09030">
    <property type="entry name" value="DUF1425"/>
    <property type="match status" value="1"/>
</dbReference>
<keyword evidence="3" id="KW-1185">Reference proteome</keyword>
<dbReference type="InterPro" id="IPR010824">
    <property type="entry name" value="DUF1425"/>
</dbReference>
<dbReference type="InterPro" id="IPR038483">
    <property type="entry name" value="YcfL-like_sf"/>
</dbReference>
<feature type="chain" id="PRO_5003629239" description="DUF1425 domain-containing protein" evidence="1">
    <location>
        <begin position="22"/>
        <end position="140"/>
    </location>
</feature>
<evidence type="ECO:0000313" key="3">
    <source>
        <dbReference type="Proteomes" id="UP000007881"/>
    </source>
</evidence>
<dbReference type="OrthoDB" id="285635at2"/>
<dbReference type="EMBL" id="AP012338">
    <property type="protein sequence ID" value="BAM04638.1"/>
    <property type="molecule type" value="Genomic_DNA"/>
</dbReference>
<dbReference type="AlphaFoldDB" id="I0IHA0"/>
<sequence>MRHALPCVLALGLVAPLGGCAGSAANTVEPGFSRTEAKEELIDKAVVDPGLASRVSVESVQVARDLRLRRVAANLRNRTRDASFFQYRYRWFDKNGIQIDTPLDAWQTAHVLGGDTGQLVGIAPNAEAVDWSLSIRGDGN</sequence>
<dbReference type="HOGENOM" id="CLU_145387_1_0_0"/>
<reference evidence="2 3" key="1">
    <citation type="submission" date="2012-02" db="EMBL/GenBank/DDBJ databases">
        <title>Complete genome sequence of Phycisphaera mikurensis NBRC 102666.</title>
        <authorList>
            <person name="Ankai A."/>
            <person name="Hosoyama A."/>
            <person name="Terui Y."/>
            <person name="Sekine M."/>
            <person name="Fukai R."/>
            <person name="Kato Y."/>
            <person name="Nakamura S."/>
            <person name="Yamada-Narita S."/>
            <person name="Kawakoshi A."/>
            <person name="Fukunaga Y."/>
            <person name="Yamazaki S."/>
            <person name="Fujita N."/>
        </authorList>
    </citation>
    <scope>NUCLEOTIDE SEQUENCE [LARGE SCALE GENOMIC DNA]</scope>
    <source>
        <strain evidence="3">NBRC 102666 / KCTC 22515 / FYK2301M01</strain>
    </source>
</reference>
<feature type="signal peptide" evidence="1">
    <location>
        <begin position="1"/>
        <end position="21"/>
    </location>
</feature>
<dbReference type="RefSeq" id="WP_014437851.1">
    <property type="nucleotide sequence ID" value="NC_017080.1"/>
</dbReference>
<dbReference type="Gene3D" id="2.60.40.3230">
    <property type="match status" value="1"/>
</dbReference>
<proteinExistence type="predicted"/>
<dbReference type="Pfam" id="PF07233">
    <property type="entry name" value="DUF1425"/>
    <property type="match status" value="1"/>
</dbReference>
<evidence type="ECO:0000313" key="2">
    <source>
        <dbReference type="EMBL" id="BAM04638.1"/>
    </source>
</evidence>
<dbReference type="eggNOG" id="COG5633">
    <property type="taxonomic scope" value="Bacteria"/>
</dbReference>
<dbReference type="Proteomes" id="UP000007881">
    <property type="component" value="Chromosome"/>
</dbReference>
<organism evidence="2 3">
    <name type="scientific">Phycisphaera mikurensis (strain NBRC 102666 / KCTC 22515 / FYK2301M01)</name>
    <dbReference type="NCBI Taxonomy" id="1142394"/>
    <lineage>
        <taxon>Bacteria</taxon>
        <taxon>Pseudomonadati</taxon>
        <taxon>Planctomycetota</taxon>
        <taxon>Phycisphaerae</taxon>
        <taxon>Phycisphaerales</taxon>
        <taxon>Phycisphaeraceae</taxon>
        <taxon>Phycisphaera</taxon>
    </lineage>
</organism>
<accession>I0IHA0</accession>
<keyword evidence="1" id="KW-0732">Signal</keyword>
<gene>
    <name evidence="2" type="ordered locus">PSMK_24790</name>
</gene>
<protein>
    <recommendedName>
        <fullName evidence="4">DUF1425 domain-containing protein</fullName>
    </recommendedName>
</protein>
<name>I0IHA0_PHYMF</name>
<dbReference type="STRING" id="1142394.PSMK_24790"/>